<dbReference type="PANTHER" id="PTHR23513:SF11">
    <property type="entry name" value="STAPHYLOFERRIN A TRANSPORTER"/>
    <property type="match status" value="1"/>
</dbReference>
<keyword evidence="5 7" id="KW-1133">Transmembrane helix</keyword>
<dbReference type="InterPro" id="IPR011701">
    <property type="entry name" value="MFS"/>
</dbReference>
<accession>A0A554A1T0</accession>
<feature type="transmembrane region" description="Helical" evidence="7">
    <location>
        <begin position="26"/>
        <end position="49"/>
    </location>
</feature>
<feature type="transmembrane region" description="Helical" evidence="7">
    <location>
        <begin position="155"/>
        <end position="176"/>
    </location>
</feature>
<dbReference type="SUPFAM" id="SSF103473">
    <property type="entry name" value="MFS general substrate transporter"/>
    <property type="match status" value="1"/>
</dbReference>
<name>A0A554A1T0_9BACI</name>
<evidence type="ECO:0000313" key="9">
    <source>
        <dbReference type="EMBL" id="TSB47644.1"/>
    </source>
</evidence>
<feature type="transmembrane region" description="Helical" evidence="7">
    <location>
        <begin position="61"/>
        <end position="80"/>
    </location>
</feature>
<feature type="transmembrane region" description="Helical" evidence="7">
    <location>
        <begin position="274"/>
        <end position="293"/>
    </location>
</feature>
<evidence type="ECO:0000256" key="3">
    <source>
        <dbReference type="ARBA" id="ARBA00022475"/>
    </source>
</evidence>
<comment type="caution">
    <text evidence="9">The sequence shown here is derived from an EMBL/GenBank/DDBJ whole genome shotgun (WGS) entry which is preliminary data.</text>
</comment>
<dbReference type="PANTHER" id="PTHR23513">
    <property type="entry name" value="INTEGRAL MEMBRANE EFFLUX PROTEIN-RELATED"/>
    <property type="match status" value="1"/>
</dbReference>
<feature type="transmembrane region" description="Helical" evidence="7">
    <location>
        <begin position="182"/>
        <end position="199"/>
    </location>
</feature>
<keyword evidence="4 7" id="KW-0812">Transmembrane</keyword>
<evidence type="ECO:0000256" key="4">
    <source>
        <dbReference type="ARBA" id="ARBA00022692"/>
    </source>
</evidence>
<gene>
    <name evidence="9" type="ORF">FN960_03735</name>
</gene>
<reference evidence="9 10" key="1">
    <citation type="submission" date="2019-07" db="EMBL/GenBank/DDBJ databases">
        <authorList>
            <person name="Park Y.J."/>
            <person name="Jeong S.E."/>
            <person name="Jung H.S."/>
        </authorList>
    </citation>
    <scope>NUCLEOTIDE SEQUENCE [LARGE SCALE GENOMIC DNA]</scope>
    <source>
        <strain evidence="10">P16(2019)</strain>
    </source>
</reference>
<keyword evidence="10" id="KW-1185">Reference proteome</keyword>
<evidence type="ECO:0000259" key="8">
    <source>
        <dbReference type="PROSITE" id="PS50850"/>
    </source>
</evidence>
<dbReference type="InterPro" id="IPR020846">
    <property type="entry name" value="MFS_dom"/>
</dbReference>
<feature type="transmembrane region" description="Helical" evidence="7">
    <location>
        <begin position="388"/>
        <end position="407"/>
    </location>
</feature>
<dbReference type="Gene3D" id="1.20.1250.20">
    <property type="entry name" value="MFS general substrate transporter like domains"/>
    <property type="match status" value="1"/>
</dbReference>
<keyword evidence="3" id="KW-1003">Cell membrane</keyword>
<protein>
    <submittedName>
        <fullName evidence="9">MFS transporter</fullName>
    </submittedName>
</protein>
<evidence type="ECO:0000256" key="5">
    <source>
        <dbReference type="ARBA" id="ARBA00022989"/>
    </source>
</evidence>
<feature type="transmembrane region" description="Helical" evidence="7">
    <location>
        <begin position="92"/>
        <end position="110"/>
    </location>
</feature>
<comment type="subcellular location">
    <subcellularLocation>
        <location evidence="1">Cell membrane</location>
        <topology evidence="1">Multi-pass membrane protein</topology>
    </subcellularLocation>
</comment>
<dbReference type="AlphaFoldDB" id="A0A554A1T0"/>
<evidence type="ECO:0000313" key="10">
    <source>
        <dbReference type="Proteomes" id="UP000318521"/>
    </source>
</evidence>
<evidence type="ECO:0000256" key="6">
    <source>
        <dbReference type="ARBA" id="ARBA00023136"/>
    </source>
</evidence>
<keyword evidence="2" id="KW-0813">Transport</keyword>
<feature type="transmembrane region" description="Helical" evidence="7">
    <location>
        <begin position="361"/>
        <end position="381"/>
    </location>
</feature>
<organism evidence="9 10">
    <name type="scientific">Alkalicoccobacillus porphyridii</name>
    <dbReference type="NCBI Taxonomy" id="2597270"/>
    <lineage>
        <taxon>Bacteria</taxon>
        <taxon>Bacillati</taxon>
        <taxon>Bacillota</taxon>
        <taxon>Bacilli</taxon>
        <taxon>Bacillales</taxon>
        <taxon>Bacillaceae</taxon>
        <taxon>Alkalicoccobacillus</taxon>
    </lineage>
</organism>
<evidence type="ECO:0000256" key="1">
    <source>
        <dbReference type="ARBA" id="ARBA00004651"/>
    </source>
</evidence>
<evidence type="ECO:0000256" key="7">
    <source>
        <dbReference type="SAM" id="Phobius"/>
    </source>
</evidence>
<dbReference type="GO" id="GO:0005886">
    <property type="term" value="C:plasma membrane"/>
    <property type="evidence" value="ECO:0007669"/>
    <property type="project" value="UniProtKB-SubCell"/>
</dbReference>
<evidence type="ECO:0000256" key="2">
    <source>
        <dbReference type="ARBA" id="ARBA00022448"/>
    </source>
</evidence>
<feature type="transmembrane region" description="Helical" evidence="7">
    <location>
        <begin position="234"/>
        <end position="254"/>
    </location>
</feature>
<dbReference type="OrthoDB" id="9775268at2"/>
<dbReference type="CDD" id="cd06173">
    <property type="entry name" value="MFS_MefA_like"/>
    <property type="match status" value="1"/>
</dbReference>
<feature type="transmembrane region" description="Helical" evidence="7">
    <location>
        <begin position="305"/>
        <end position="330"/>
    </location>
</feature>
<dbReference type="GO" id="GO:0022857">
    <property type="term" value="F:transmembrane transporter activity"/>
    <property type="evidence" value="ECO:0007669"/>
    <property type="project" value="InterPro"/>
</dbReference>
<feature type="transmembrane region" description="Helical" evidence="7">
    <location>
        <begin position="116"/>
        <end position="134"/>
    </location>
</feature>
<feature type="domain" description="Major facilitator superfamily (MFS) profile" evidence="8">
    <location>
        <begin position="233"/>
        <end position="429"/>
    </location>
</feature>
<dbReference type="RefSeq" id="WP_143847081.1">
    <property type="nucleotide sequence ID" value="NZ_VLXZ01000002.1"/>
</dbReference>
<dbReference type="EMBL" id="VLXZ01000002">
    <property type="protein sequence ID" value="TSB47644.1"/>
    <property type="molecule type" value="Genomic_DNA"/>
</dbReference>
<dbReference type="Proteomes" id="UP000318521">
    <property type="component" value="Unassembled WGS sequence"/>
</dbReference>
<keyword evidence="6 7" id="KW-0472">Membrane</keyword>
<dbReference type="PROSITE" id="PS50850">
    <property type="entry name" value="MFS"/>
    <property type="match status" value="1"/>
</dbReference>
<proteinExistence type="predicted"/>
<sequence length="429" mass="47845">MKRIKRHRKYRDIPMNKGRQDTRLRLLITANLLASTGMGVLSIGVAWLMVDRDQGEKLLGIAMAATTFMLFFLAPVIGNLIDRVSRKKILQFNQWLVLTVVAPMAVWGLLQGGYETWQLVVLYVTSVLYYGVYFPNNLALVQEIFDRKQHNKLNGILEIQSQTASVIAGGVSGMLFHIIDPAIIFLFVAICSILSLFFIRKIPYQSRNQRQSNPSHSPSDKTAGLSFIKRNVQLSLCVFALTIPFLTLMVGNYLRPVYIQSTLSADASIYGFSNMTYSIGAVAAGVLIPFLYSRYGIWRAVWVSMFVYVASLFVVATVPVVSVFIAVQILQGLGNAGSRICKQNLMMAKIPNAYIGRVNSVFEAVGFAIRLCLLLLFTYLLGWIQVQTAFLATAILSGVGLLIILTWRKSVFRDHQSDVDSFLLTPKSS</sequence>
<dbReference type="Pfam" id="PF07690">
    <property type="entry name" value="MFS_1"/>
    <property type="match status" value="1"/>
</dbReference>
<dbReference type="InterPro" id="IPR036259">
    <property type="entry name" value="MFS_trans_sf"/>
</dbReference>